<evidence type="ECO:0000313" key="3">
    <source>
        <dbReference type="EMBL" id="CAD9475026.1"/>
    </source>
</evidence>
<keyword evidence="2" id="KW-1133">Transmembrane helix</keyword>
<evidence type="ECO:0000256" key="2">
    <source>
        <dbReference type="SAM" id="Phobius"/>
    </source>
</evidence>
<name>A0A6U7GJ49_9EUKA</name>
<feature type="region of interest" description="Disordered" evidence="1">
    <location>
        <begin position="1"/>
        <end position="29"/>
    </location>
</feature>
<organism evidence="4">
    <name type="scientific">Haptolina brevifila</name>
    <dbReference type="NCBI Taxonomy" id="156173"/>
    <lineage>
        <taxon>Eukaryota</taxon>
        <taxon>Haptista</taxon>
        <taxon>Haptophyta</taxon>
        <taxon>Prymnesiophyceae</taxon>
        <taxon>Prymnesiales</taxon>
        <taxon>Prymnesiaceae</taxon>
        <taxon>Haptolina</taxon>
    </lineage>
</organism>
<feature type="transmembrane region" description="Helical" evidence="2">
    <location>
        <begin position="257"/>
        <end position="277"/>
    </location>
</feature>
<gene>
    <name evidence="3" type="ORF">CBRE1094_LOCUS23630</name>
    <name evidence="4" type="ORF">CBRE1094_LOCUS23631</name>
</gene>
<accession>A0A6U7GJ49</accession>
<reference evidence="4" key="1">
    <citation type="submission" date="2021-01" db="EMBL/GenBank/DDBJ databases">
        <authorList>
            <person name="Corre E."/>
            <person name="Pelletier E."/>
            <person name="Niang G."/>
            <person name="Scheremetjew M."/>
            <person name="Finn R."/>
            <person name="Kale V."/>
            <person name="Holt S."/>
            <person name="Cochrane G."/>
            <person name="Meng A."/>
            <person name="Brown T."/>
            <person name="Cohen L."/>
        </authorList>
    </citation>
    <scope>NUCLEOTIDE SEQUENCE</scope>
    <source>
        <strain evidence="4">UTEX LB 985</strain>
    </source>
</reference>
<dbReference type="EMBL" id="HBGU01043305">
    <property type="protein sequence ID" value="CAD9475026.1"/>
    <property type="molecule type" value="Transcribed_RNA"/>
</dbReference>
<keyword evidence="2" id="KW-0472">Membrane</keyword>
<proteinExistence type="predicted"/>
<feature type="region of interest" description="Disordered" evidence="1">
    <location>
        <begin position="122"/>
        <end position="147"/>
    </location>
</feature>
<dbReference type="AlphaFoldDB" id="A0A6U7GJ49"/>
<dbReference type="EMBL" id="HBGU01043306">
    <property type="protein sequence ID" value="CAD9475029.1"/>
    <property type="molecule type" value="Transcribed_RNA"/>
</dbReference>
<evidence type="ECO:0000313" key="4">
    <source>
        <dbReference type="EMBL" id="CAD9475029.1"/>
    </source>
</evidence>
<keyword evidence="2" id="KW-0812">Transmembrane</keyword>
<evidence type="ECO:0000256" key="1">
    <source>
        <dbReference type="SAM" id="MobiDB-lite"/>
    </source>
</evidence>
<protein>
    <submittedName>
        <fullName evidence="4">Uncharacterized protein</fullName>
    </submittedName>
</protein>
<sequence>MEESSNNPIEIGGMETSSSPVRLGGNMGGPGGVGGITAWTAEQHSWILVPTETGASDVAAEVAAALSADSPSPAPSAPTCWTTTESAISVCAEHLPSLPVAASEATNDDDSAADSHLPAALPVAAPEPSNDDGEVRESPTLDTPALSPKTLSESILHEGEDVAALAVSDILSPSSPLGVSRSASHASDISQPHPPSLWGECSGPLKLPVLGSACMLCGQVTAPQKEPSLNKGDEATEEPLPLVAFWPVASHLWSRPLAMVAVLVATHAAAFLLGVVLGRHQAAEPKTEECLTRRFSSGPYGNHARLSWS</sequence>